<dbReference type="Pfam" id="PF13328">
    <property type="entry name" value="HD_4"/>
    <property type="match status" value="1"/>
</dbReference>
<protein>
    <recommendedName>
        <fullName evidence="1">HD/PDEase domain-containing protein</fullName>
    </recommendedName>
</protein>
<dbReference type="KEGG" id="axl:AXY_08800"/>
<dbReference type="PANTHER" id="PTHR46246">
    <property type="entry name" value="GUANOSINE-3',5'-BIS(DIPHOSPHATE) 3'-PYROPHOSPHOHYDROLASE MESH1"/>
    <property type="match status" value="1"/>
</dbReference>
<dbReference type="Gene3D" id="1.10.3210.10">
    <property type="entry name" value="Hypothetical protein af1432"/>
    <property type="match status" value="1"/>
</dbReference>
<dbReference type="SUPFAM" id="SSF109604">
    <property type="entry name" value="HD-domain/PDEase-like"/>
    <property type="match status" value="1"/>
</dbReference>
<proteinExistence type="predicted"/>
<name>K0J1K7_AMPXN</name>
<dbReference type="OrthoDB" id="9802385at2"/>
<organism evidence="2 3">
    <name type="scientific">Amphibacillus xylanus (strain ATCC 51415 / DSM 6626 / JCM 7361 / LMG 17667 / NBRC 15112 / Ep01)</name>
    <dbReference type="NCBI Taxonomy" id="698758"/>
    <lineage>
        <taxon>Bacteria</taxon>
        <taxon>Bacillati</taxon>
        <taxon>Bacillota</taxon>
        <taxon>Bacilli</taxon>
        <taxon>Bacillales</taxon>
        <taxon>Bacillaceae</taxon>
        <taxon>Amphibacillus</taxon>
    </lineage>
</organism>
<dbReference type="eggNOG" id="COG0317">
    <property type="taxonomic scope" value="Bacteria"/>
</dbReference>
<gene>
    <name evidence="2" type="ordered locus">AXY_08800</name>
</gene>
<dbReference type="SMART" id="SM00471">
    <property type="entry name" value="HDc"/>
    <property type="match status" value="1"/>
</dbReference>
<dbReference type="STRING" id="698758.AXY_08800"/>
<evidence type="ECO:0000313" key="2">
    <source>
        <dbReference type="EMBL" id="BAM47012.1"/>
    </source>
</evidence>
<dbReference type="HOGENOM" id="CLU_084517_2_0_9"/>
<evidence type="ECO:0000259" key="1">
    <source>
        <dbReference type="SMART" id="SM00471"/>
    </source>
</evidence>
<dbReference type="EMBL" id="AP012050">
    <property type="protein sequence ID" value="BAM47012.1"/>
    <property type="molecule type" value="Genomic_DNA"/>
</dbReference>
<dbReference type="PANTHER" id="PTHR46246:SF1">
    <property type="entry name" value="GUANOSINE-3',5'-BIS(DIPHOSPHATE) 3'-PYROPHOSPHOHYDROLASE MESH1"/>
    <property type="match status" value="1"/>
</dbReference>
<dbReference type="PATRIC" id="fig|698758.3.peg.875"/>
<dbReference type="InterPro" id="IPR052194">
    <property type="entry name" value="MESH1"/>
</dbReference>
<evidence type="ECO:0000313" key="3">
    <source>
        <dbReference type="Proteomes" id="UP000006294"/>
    </source>
</evidence>
<accession>K0J1K7</accession>
<sequence>MINQAIEFATLSHQNQTRKGTDIPYILHCLEAGIIAANMTNKDGHVDSDVVCAAILHDTIEDANVSYETLKEVFNENIANLVKRQSEDKSKEWIDRKKETISFLKSNQSKDVEIATLADKLSNIRSIFRDYEVESEQLWNKFNAGKESQHWYYQSIAESFSQVKDTNEYREYRDLIRRVFEGKETNSDSENK</sequence>
<keyword evidence="3" id="KW-1185">Reference proteome</keyword>
<dbReference type="InterPro" id="IPR003607">
    <property type="entry name" value="HD/PDEase_dom"/>
</dbReference>
<reference evidence="2 3" key="1">
    <citation type="submission" date="2011-01" db="EMBL/GenBank/DDBJ databases">
        <title>Whole genome sequence of Amphibacillus xylinus NBRC 15112.</title>
        <authorList>
            <person name="Nakazawa H."/>
            <person name="Katano Y."/>
            <person name="Nakamura S."/>
            <person name="Sasagawa M."/>
            <person name="Fukada J."/>
            <person name="Arai T."/>
            <person name="Sasakura N."/>
            <person name="Mochizuki D."/>
            <person name="Hosoyama A."/>
            <person name="Harada K."/>
            <person name="Horikawa H."/>
            <person name="Kato Y."/>
            <person name="Harada T."/>
            <person name="Sasaki K."/>
            <person name="Sekiguchi M."/>
            <person name="Hodoyama M."/>
            <person name="Nishiko R."/>
            <person name="Narita H."/>
            <person name="Hanamaki A."/>
            <person name="Hata C."/>
            <person name="Konno Y."/>
            <person name="Niimura Y."/>
            <person name="Yamazaki S."/>
            <person name="Fujita N."/>
        </authorList>
    </citation>
    <scope>NUCLEOTIDE SEQUENCE [LARGE SCALE GENOMIC DNA]</scope>
    <source>
        <strain evidence="3">ATCC 51415 / DSM 6626 / JCM 7361 / LMG 17667 / NBRC 15112 / Ep01</strain>
    </source>
</reference>
<feature type="domain" description="HD/PDEase" evidence="1">
    <location>
        <begin position="21"/>
        <end position="133"/>
    </location>
</feature>
<dbReference type="GO" id="GO:0008893">
    <property type="term" value="F:guanosine-3',5'-bis(diphosphate) 3'-diphosphatase activity"/>
    <property type="evidence" value="ECO:0007669"/>
    <property type="project" value="TreeGrafter"/>
</dbReference>
<dbReference type="Proteomes" id="UP000006294">
    <property type="component" value="Chromosome"/>
</dbReference>
<dbReference type="AlphaFoldDB" id="K0J1K7"/>
<dbReference type="RefSeq" id="WP_015009617.1">
    <property type="nucleotide sequence ID" value="NC_018704.1"/>
</dbReference>